<evidence type="ECO:0008006" key="3">
    <source>
        <dbReference type="Google" id="ProtNLM"/>
    </source>
</evidence>
<keyword evidence="2" id="KW-1185">Reference proteome</keyword>
<reference evidence="1 2" key="1">
    <citation type="journal article" date="2019" name="G3 (Bethesda)">
        <title>Sequencing of a Wild Apple (Malus baccata) Genome Unravels the Differences Between Cultivated and Wild Apple Species Regarding Disease Resistance and Cold Tolerance.</title>
        <authorList>
            <person name="Chen X."/>
        </authorList>
    </citation>
    <scope>NUCLEOTIDE SEQUENCE [LARGE SCALE GENOMIC DNA]</scope>
    <source>
        <strain evidence="2">cv. Shandingzi</strain>
        <tissue evidence="1">Leaves</tissue>
    </source>
</reference>
<evidence type="ECO:0000313" key="2">
    <source>
        <dbReference type="Proteomes" id="UP000315295"/>
    </source>
</evidence>
<name>A0A540K3J4_MALBA</name>
<dbReference type="EMBL" id="VIEB01008962">
    <property type="protein sequence ID" value="TQD68798.1"/>
    <property type="molecule type" value="Genomic_DNA"/>
</dbReference>
<dbReference type="Proteomes" id="UP000315295">
    <property type="component" value="Unassembled WGS sequence"/>
</dbReference>
<proteinExistence type="predicted"/>
<comment type="caution">
    <text evidence="1">The sequence shown here is derived from an EMBL/GenBank/DDBJ whole genome shotgun (WGS) entry which is preliminary data.</text>
</comment>
<protein>
    <recommendedName>
        <fullName evidence="3">Squalene monooxygenase</fullName>
    </recommendedName>
</protein>
<gene>
    <name evidence="1" type="ORF">C1H46_045669</name>
</gene>
<organism evidence="1 2">
    <name type="scientific">Malus baccata</name>
    <name type="common">Siberian crab apple</name>
    <name type="synonym">Pyrus baccata</name>
    <dbReference type="NCBI Taxonomy" id="106549"/>
    <lineage>
        <taxon>Eukaryota</taxon>
        <taxon>Viridiplantae</taxon>
        <taxon>Streptophyta</taxon>
        <taxon>Embryophyta</taxon>
        <taxon>Tracheophyta</taxon>
        <taxon>Spermatophyta</taxon>
        <taxon>Magnoliopsida</taxon>
        <taxon>eudicotyledons</taxon>
        <taxon>Gunneridae</taxon>
        <taxon>Pentapetalae</taxon>
        <taxon>rosids</taxon>
        <taxon>fabids</taxon>
        <taxon>Rosales</taxon>
        <taxon>Rosaceae</taxon>
        <taxon>Amygdaloideae</taxon>
        <taxon>Maleae</taxon>
        <taxon>Malus</taxon>
    </lineage>
</organism>
<accession>A0A540K3J4</accession>
<dbReference type="AlphaFoldDB" id="A0A540K3J4"/>
<sequence>MIINTTLSGEKKKVVEKVSDGVKGNGYVRMPSQNGNCLPEIASGMDVVIVGAGVAGAALTYTLGKVTK</sequence>
<evidence type="ECO:0000313" key="1">
    <source>
        <dbReference type="EMBL" id="TQD68798.1"/>
    </source>
</evidence>